<accession>A0A6C0HL44</accession>
<dbReference type="AlphaFoldDB" id="A0A6C0HL44"/>
<organism evidence="2">
    <name type="scientific">viral metagenome</name>
    <dbReference type="NCBI Taxonomy" id="1070528"/>
    <lineage>
        <taxon>unclassified sequences</taxon>
        <taxon>metagenomes</taxon>
        <taxon>organismal metagenomes</taxon>
    </lineage>
</organism>
<evidence type="ECO:0000256" key="1">
    <source>
        <dbReference type="SAM" id="Phobius"/>
    </source>
</evidence>
<keyword evidence="1" id="KW-0812">Transmembrane</keyword>
<evidence type="ECO:0000313" key="2">
    <source>
        <dbReference type="EMBL" id="QHT81398.1"/>
    </source>
</evidence>
<feature type="transmembrane region" description="Helical" evidence="1">
    <location>
        <begin position="105"/>
        <end position="128"/>
    </location>
</feature>
<feature type="transmembrane region" description="Helical" evidence="1">
    <location>
        <begin position="62"/>
        <end position="85"/>
    </location>
</feature>
<proteinExistence type="predicted"/>
<reference evidence="2" key="1">
    <citation type="journal article" date="2020" name="Nature">
        <title>Giant virus diversity and host interactions through global metagenomics.</title>
        <authorList>
            <person name="Schulz F."/>
            <person name="Roux S."/>
            <person name="Paez-Espino D."/>
            <person name="Jungbluth S."/>
            <person name="Walsh D.A."/>
            <person name="Denef V.J."/>
            <person name="McMahon K.D."/>
            <person name="Konstantinidis K.T."/>
            <person name="Eloe-Fadrosh E.A."/>
            <person name="Kyrpides N.C."/>
            <person name="Woyke T."/>
        </authorList>
    </citation>
    <scope>NUCLEOTIDE SEQUENCE</scope>
    <source>
        <strain evidence="2">GVMAG-M-3300023184-13</strain>
    </source>
</reference>
<name>A0A6C0HL44_9ZZZZ</name>
<sequence>MDTHILVGILYNLLIILYLINLENEACNCVMDWRHNYLKYFSCALVILGIIGLFTDINKSAIAFLIKLLLCVGSIVNIYCLFTYIGDLDVTNCSCARDKQRTMHYFLYIWRWVLVISLVVGVICAVVGSCDHKH</sequence>
<feature type="transmembrane region" description="Helical" evidence="1">
    <location>
        <begin position="5"/>
        <end position="22"/>
    </location>
</feature>
<protein>
    <submittedName>
        <fullName evidence="2">Uncharacterized protein</fullName>
    </submittedName>
</protein>
<feature type="transmembrane region" description="Helical" evidence="1">
    <location>
        <begin position="37"/>
        <end position="55"/>
    </location>
</feature>
<keyword evidence="1" id="KW-0472">Membrane</keyword>
<keyword evidence="1" id="KW-1133">Transmembrane helix</keyword>
<dbReference type="EMBL" id="MN739982">
    <property type="protein sequence ID" value="QHT81398.1"/>
    <property type="molecule type" value="Genomic_DNA"/>
</dbReference>